<dbReference type="HOGENOM" id="CLU_110577_1_0_7"/>
<organism evidence="1 2">
    <name type="scientific">Desulfatibacillum aliphaticivorans</name>
    <dbReference type="NCBI Taxonomy" id="218208"/>
    <lineage>
        <taxon>Bacteria</taxon>
        <taxon>Pseudomonadati</taxon>
        <taxon>Thermodesulfobacteriota</taxon>
        <taxon>Desulfobacteria</taxon>
        <taxon>Desulfobacterales</taxon>
        <taxon>Desulfatibacillaceae</taxon>
        <taxon>Desulfatibacillum</taxon>
    </lineage>
</organism>
<dbReference type="Proteomes" id="UP000000739">
    <property type="component" value="Chromosome"/>
</dbReference>
<protein>
    <recommendedName>
        <fullName evidence="3">DUF1877 domain-containing protein</fullName>
    </recommendedName>
</protein>
<dbReference type="AlphaFoldDB" id="B8FDW7"/>
<dbReference type="SUPFAM" id="SSF111069">
    <property type="entry name" value="Hypothetical protein yfbM"/>
    <property type="match status" value="1"/>
</dbReference>
<dbReference type="KEGG" id="dal:Dalk_5077"/>
<dbReference type="eggNOG" id="ENOG5032ZS5">
    <property type="taxonomic scope" value="Bacteria"/>
</dbReference>
<accession>B8FDW7</accession>
<dbReference type="InterPro" id="IPR015068">
    <property type="entry name" value="DUF1877"/>
</dbReference>
<keyword evidence="2" id="KW-1185">Reference proteome</keyword>
<sequence>MGMCLALHSVSDRNIGRILESPPLIWRLIAPDDPDIYLEALRGQSKGSFLKRLLGKNESTSSEETSNLEFVEGENIDDDLDKSWQGIHYCLNKTAYDAEPPMDFITIGGVTAGNIEVGYGPARLIDSDTVKELEKRLKNISREQLHQNYDPSEMEKLDIYPNIWERDGEEGFEYIYEYFENLKSFIARCSKHNLGMALYLC</sequence>
<dbReference type="RefSeq" id="WP_015949785.1">
    <property type="nucleotide sequence ID" value="NC_011768.1"/>
</dbReference>
<dbReference type="Pfam" id="PF08974">
    <property type="entry name" value="DUF1877"/>
    <property type="match status" value="1"/>
</dbReference>
<evidence type="ECO:0000313" key="1">
    <source>
        <dbReference type="EMBL" id="ACL06748.1"/>
    </source>
</evidence>
<reference evidence="1 2" key="1">
    <citation type="journal article" date="2012" name="Environ. Microbiol.">
        <title>The genome sequence of Desulfatibacillum alkenivorans AK-01: a blueprint for anaerobic alkane oxidation.</title>
        <authorList>
            <person name="Callaghan A.V."/>
            <person name="Morris B.E."/>
            <person name="Pereira I.A."/>
            <person name="McInerney M.J."/>
            <person name="Austin R.N."/>
            <person name="Groves J.T."/>
            <person name="Kukor J.J."/>
            <person name="Suflita J.M."/>
            <person name="Young L.Y."/>
            <person name="Zylstra G.J."/>
            <person name="Wawrik B."/>
        </authorList>
    </citation>
    <scope>NUCLEOTIDE SEQUENCE [LARGE SCALE GENOMIC DNA]</scope>
    <source>
        <strain evidence="1 2">AK-01</strain>
    </source>
</reference>
<proteinExistence type="predicted"/>
<dbReference type="Gene3D" id="3.40.1760.10">
    <property type="entry name" value="YfbM-like super family"/>
    <property type="match status" value="1"/>
</dbReference>
<dbReference type="InterPro" id="IPR035944">
    <property type="entry name" value="YfbM-like_sf"/>
</dbReference>
<name>B8FDW7_DESAL</name>
<dbReference type="EMBL" id="CP001322">
    <property type="protein sequence ID" value="ACL06748.1"/>
    <property type="molecule type" value="Genomic_DNA"/>
</dbReference>
<gene>
    <name evidence="1" type="ordered locus">Dalk_5077</name>
</gene>
<evidence type="ECO:0008006" key="3">
    <source>
        <dbReference type="Google" id="ProtNLM"/>
    </source>
</evidence>
<evidence type="ECO:0000313" key="2">
    <source>
        <dbReference type="Proteomes" id="UP000000739"/>
    </source>
</evidence>